<proteinExistence type="predicted"/>
<keyword evidence="2" id="KW-0547">Nucleotide-binding</keyword>
<dbReference type="Gene3D" id="1.20.5.4130">
    <property type="match status" value="1"/>
</dbReference>
<sequence>MAAEFVGGAVFSAFLQVAFDRLAPRDVVNFLKGNKRIGGLVDKLKIVMISADSVLSDAEEKQFTDSNVKRWLDALKDAVYVADDLLDEIATDALRSKSEAEIQTFTSKC</sequence>
<gene>
    <name evidence="5" type="ORF">CMV_012638</name>
</gene>
<dbReference type="AlphaFoldDB" id="A0A8J4VVV0"/>
<keyword evidence="1" id="KW-0677">Repeat</keyword>
<comment type="caution">
    <text evidence="5">The sequence shown here is derived from an EMBL/GenBank/DDBJ whole genome shotgun (WGS) entry which is preliminary data.</text>
</comment>
<evidence type="ECO:0000313" key="5">
    <source>
        <dbReference type="EMBL" id="KAF3962924.1"/>
    </source>
</evidence>
<evidence type="ECO:0000256" key="3">
    <source>
        <dbReference type="ARBA" id="ARBA00022821"/>
    </source>
</evidence>
<evidence type="ECO:0000313" key="6">
    <source>
        <dbReference type="Proteomes" id="UP000737018"/>
    </source>
</evidence>
<evidence type="ECO:0000256" key="2">
    <source>
        <dbReference type="ARBA" id="ARBA00022741"/>
    </source>
</evidence>
<evidence type="ECO:0000256" key="1">
    <source>
        <dbReference type="ARBA" id="ARBA00022737"/>
    </source>
</evidence>
<keyword evidence="6" id="KW-1185">Reference proteome</keyword>
<dbReference type="Proteomes" id="UP000737018">
    <property type="component" value="Unassembled WGS sequence"/>
</dbReference>
<dbReference type="GO" id="GO:0006952">
    <property type="term" value="P:defense response"/>
    <property type="evidence" value="ECO:0007669"/>
    <property type="project" value="UniProtKB-KW"/>
</dbReference>
<dbReference type="InterPro" id="IPR041118">
    <property type="entry name" value="Rx_N"/>
</dbReference>
<feature type="domain" description="Disease resistance N-terminal" evidence="4">
    <location>
        <begin position="12"/>
        <end position="101"/>
    </location>
</feature>
<evidence type="ECO:0000259" key="4">
    <source>
        <dbReference type="Pfam" id="PF18052"/>
    </source>
</evidence>
<accession>A0A8J4VVV0</accession>
<dbReference type="OrthoDB" id="1743675at2759"/>
<dbReference type="EMBL" id="JRKL02001635">
    <property type="protein sequence ID" value="KAF3962924.1"/>
    <property type="molecule type" value="Genomic_DNA"/>
</dbReference>
<protein>
    <recommendedName>
        <fullName evidence="4">Disease resistance N-terminal domain-containing protein</fullName>
    </recommendedName>
</protein>
<name>A0A8J4VVV0_9ROSI</name>
<dbReference type="Pfam" id="PF18052">
    <property type="entry name" value="Rx_N"/>
    <property type="match status" value="1"/>
</dbReference>
<keyword evidence="3" id="KW-0611">Plant defense</keyword>
<dbReference type="GO" id="GO:0000166">
    <property type="term" value="F:nucleotide binding"/>
    <property type="evidence" value="ECO:0007669"/>
    <property type="project" value="UniProtKB-KW"/>
</dbReference>
<organism evidence="5 6">
    <name type="scientific">Castanea mollissima</name>
    <name type="common">Chinese chestnut</name>
    <dbReference type="NCBI Taxonomy" id="60419"/>
    <lineage>
        <taxon>Eukaryota</taxon>
        <taxon>Viridiplantae</taxon>
        <taxon>Streptophyta</taxon>
        <taxon>Embryophyta</taxon>
        <taxon>Tracheophyta</taxon>
        <taxon>Spermatophyta</taxon>
        <taxon>Magnoliopsida</taxon>
        <taxon>eudicotyledons</taxon>
        <taxon>Gunneridae</taxon>
        <taxon>Pentapetalae</taxon>
        <taxon>rosids</taxon>
        <taxon>fabids</taxon>
        <taxon>Fagales</taxon>
        <taxon>Fagaceae</taxon>
        <taxon>Castanea</taxon>
    </lineage>
</organism>
<reference evidence="5" key="1">
    <citation type="submission" date="2020-03" db="EMBL/GenBank/DDBJ databases">
        <title>Castanea mollissima Vanexum genome sequencing.</title>
        <authorList>
            <person name="Staton M."/>
        </authorList>
    </citation>
    <scope>NUCLEOTIDE SEQUENCE</scope>
    <source>
        <tissue evidence="5">Leaf</tissue>
    </source>
</reference>